<feature type="transmembrane region" description="Helical" evidence="1">
    <location>
        <begin position="12"/>
        <end position="33"/>
    </location>
</feature>
<keyword evidence="1" id="KW-0472">Membrane</keyword>
<gene>
    <name evidence="2" type="ORF">IHE51_00040</name>
</gene>
<evidence type="ECO:0000313" key="2">
    <source>
        <dbReference type="EMBL" id="MBE5728243.1"/>
    </source>
</evidence>
<protein>
    <recommendedName>
        <fullName evidence="4">DUF2341 domain-containing protein</fullName>
    </recommendedName>
</protein>
<dbReference type="EMBL" id="JADFAR010000001">
    <property type="protein sequence ID" value="MBE5728243.1"/>
    <property type="molecule type" value="Genomic_DNA"/>
</dbReference>
<comment type="caution">
    <text evidence="2">The sequence shown here is derived from an EMBL/GenBank/DDBJ whole genome shotgun (WGS) entry which is preliminary data.</text>
</comment>
<dbReference type="AlphaFoldDB" id="A0A8T3USI9"/>
<keyword evidence="1" id="KW-0812">Transmembrane</keyword>
<evidence type="ECO:0008006" key="4">
    <source>
        <dbReference type="Google" id="ProtNLM"/>
    </source>
</evidence>
<reference evidence="2 3" key="1">
    <citation type="submission" date="2020-09" db="EMBL/GenBank/DDBJ databases">
        <title>Genomic characterization of a novel Parvarchaeota family in acid mine drainage sediments.</title>
        <authorList>
            <person name="Luo Z.-H."/>
        </authorList>
    </citation>
    <scope>NUCLEOTIDE SEQUENCE [LARGE SCALE GENOMIC DNA]</scope>
    <source>
        <strain evidence="2">MAS1_bins.189</strain>
    </source>
</reference>
<proteinExistence type="predicted"/>
<sequence length="864" mass="93739">MAVNMRNKGQSAAIFTLIIAILVSTALVVLLYMTNPGIFGNLAYLLTLIKAAPAVSPSQAIFTAYNCINTPCTPFGSSYSSDMWTLYYGGSTQTQALNSQISFTVYNGTYTLAAQAINLGKQLFLCPETSNSGVYYNYSVPSGNSYKIYFYPCQLETTTFTETGLPSGQKWNMTYDGVFELSTSNSLIFKVPIAKYAFSINKSNGYEPNPASGALQSGQTQSITFTPTIVYVTTTFYSGLSQYASYYSGNWTLVYDGVTGTNTSLAKPIHILTSNDQSQSYPVTAYINNYVCNAKTSSVTTGSTYTFSNWNCITLFSESGLPIDKNWNLTYNGVFNGSTKSTIPINTSAGYYKFKYFIPQNIPTSNQQQTYYVPITITNSQGSATPSPFQQEVVVDSADYQNYEASNLQNVEFLYSNGQIIPSWLESGASSSSTQTIYWLKLASSIPAGSSITIYMEFAPKTTNLFNGNTIGEAPQLSPTYGEYDDGVDVFNGYWNFAGTSLPPGLTSIVDGGSLTVNDGITLTAENSGQYVIVYSSSVLPDPTVVDAWLTAGVSSYGIQLGETTGSGVYSGFGTPYYTYEYATEHTQIYYINDGSDDYYPSSGTGGYAVPEVASFVWSSTTDEAQAMLNYANEILWNNANYAPPPTYYLTVFVSGSWVAGSGEITWLRERASPPNGVMPSVSFGGVQTLQQAISTPPCYYSTSSTATNNETEAGSSANIIYYQEYCPVLFYQNTLPQGTDWSVTMNGNTETWTPASGSNGAVENLTFYALNDTVASFTVPAISTSNCKYTPTPSSGSVNVGKQFSQEVSYTSVCQNIEYLPITITNSQGSATPSPFQQEVVVDSADYQNYEASNLQNVEFLYS</sequence>
<keyword evidence="1" id="KW-1133">Transmembrane helix</keyword>
<evidence type="ECO:0000256" key="1">
    <source>
        <dbReference type="SAM" id="Phobius"/>
    </source>
</evidence>
<dbReference type="Proteomes" id="UP000718571">
    <property type="component" value="Unassembled WGS sequence"/>
</dbReference>
<evidence type="ECO:0000313" key="3">
    <source>
        <dbReference type="Proteomes" id="UP000718571"/>
    </source>
</evidence>
<feature type="non-terminal residue" evidence="2">
    <location>
        <position position="864"/>
    </location>
</feature>
<organism evidence="2 3">
    <name type="scientific">Candidatus Acidifodinimicrobium mancum</name>
    <dbReference type="NCBI Taxonomy" id="2898728"/>
    <lineage>
        <taxon>Archaea</taxon>
        <taxon>Candidatus Parvarchaeota</taxon>
        <taxon>Candidatus Acidifodinimicrobiaceae</taxon>
        <taxon>Candidatus Acidifodinimicrobium</taxon>
    </lineage>
</organism>
<accession>A0A8T3USI9</accession>
<name>A0A8T3USI9_9ARCH</name>